<dbReference type="EMBL" id="NCSJ02000456">
    <property type="protein sequence ID" value="RFU24380.1"/>
    <property type="molecule type" value="Genomic_DNA"/>
</dbReference>
<dbReference type="GO" id="GO:0031123">
    <property type="term" value="P:RNA 3'-end processing"/>
    <property type="evidence" value="ECO:0007669"/>
    <property type="project" value="TreeGrafter"/>
</dbReference>
<dbReference type="GO" id="GO:0046872">
    <property type="term" value="F:metal ion binding"/>
    <property type="evidence" value="ECO:0007669"/>
    <property type="project" value="UniProtKB-KW"/>
</dbReference>
<feature type="domain" description="Poly(A) RNA polymerase mitochondrial-like central palm" evidence="2">
    <location>
        <begin position="303"/>
        <end position="395"/>
    </location>
</feature>
<dbReference type="InterPro" id="IPR054708">
    <property type="entry name" value="MTPAP-like_central"/>
</dbReference>
<feature type="compositionally biased region" description="Polar residues" evidence="1">
    <location>
        <begin position="981"/>
        <end position="994"/>
    </location>
</feature>
<feature type="region of interest" description="Disordered" evidence="1">
    <location>
        <begin position="1"/>
        <end position="45"/>
    </location>
</feature>
<feature type="region of interest" description="Disordered" evidence="1">
    <location>
        <begin position="126"/>
        <end position="184"/>
    </location>
</feature>
<dbReference type="OMA" id="VELKCFG"/>
<gene>
    <name evidence="3" type="ORF">B7463_g11964</name>
</gene>
<reference evidence="3 4" key="1">
    <citation type="submission" date="2018-05" db="EMBL/GenBank/DDBJ databases">
        <title>Draft genome sequence of Scytalidium lignicola DSM 105466, a ubiquitous saprotrophic fungus.</title>
        <authorList>
            <person name="Buettner E."/>
            <person name="Gebauer A.M."/>
            <person name="Hofrichter M."/>
            <person name="Liers C."/>
            <person name="Kellner H."/>
        </authorList>
    </citation>
    <scope>NUCLEOTIDE SEQUENCE [LARGE SCALE GENOMIC DNA]</scope>
    <source>
        <strain evidence="3 4">DSM 105466</strain>
    </source>
</reference>
<dbReference type="PANTHER" id="PTHR12271:SF40">
    <property type="entry name" value="POLY(A) RNA POLYMERASE GLD2"/>
    <property type="match status" value="1"/>
</dbReference>
<feature type="region of interest" description="Disordered" evidence="1">
    <location>
        <begin position="67"/>
        <end position="90"/>
    </location>
</feature>
<feature type="compositionally biased region" description="Polar residues" evidence="1">
    <location>
        <begin position="131"/>
        <end position="142"/>
    </location>
</feature>
<feature type="compositionally biased region" description="Low complexity" evidence="1">
    <location>
        <begin position="143"/>
        <end position="154"/>
    </location>
</feature>
<evidence type="ECO:0000256" key="1">
    <source>
        <dbReference type="SAM" id="MobiDB-lite"/>
    </source>
</evidence>
<dbReference type="SUPFAM" id="SSF81301">
    <property type="entry name" value="Nucleotidyltransferase"/>
    <property type="match status" value="1"/>
</dbReference>
<dbReference type="Gene3D" id="3.30.460.10">
    <property type="entry name" value="Beta Polymerase, domain 2"/>
    <property type="match status" value="1"/>
</dbReference>
<dbReference type="Gene3D" id="1.10.1410.10">
    <property type="match status" value="1"/>
</dbReference>
<dbReference type="GO" id="GO:1990817">
    <property type="term" value="F:poly(A) RNA polymerase activity"/>
    <property type="evidence" value="ECO:0007669"/>
    <property type="project" value="UniProtKB-EC"/>
</dbReference>
<evidence type="ECO:0000313" key="4">
    <source>
        <dbReference type="Proteomes" id="UP000258309"/>
    </source>
</evidence>
<feature type="compositionally biased region" description="Low complexity" evidence="1">
    <location>
        <begin position="68"/>
        <end position="80"/>
    </location>
</feature>
<dbReference type="SUPFAM" id="SSF81631">
    <property type="entry name" value="PAP/OAS1 substrate-binding domain"/>
    <property type="match status" value="1"/>
</dbReference>
<feature type="non-terminal residue" evidence="3">
    <location>
        <position position="1120"/>
    </location>
</feature>
<dbReference type="GO" id="GO:0010605">
    <property type="term" value="P:negative regulation of macromolecule metabolic process"/>
    <property type="evidence" value="ECO:0007669"/>
    <property type="project" value="UniProtKB-ARBA"/>
</dbReference>
<protein>
    <recommendedName>
        <fullName evidence="2">Poly(A) RNA polymerase mitochondrial-like central palm domain-containing protein</fullName>
    </recommendedName>
</protein>
<evidence type="ECO:0000313" key="3">
    <source>
        <dbReference type="EMBL" id="RFU24380.1"/>
    </source>
</evidence>
<feature type="region of interest" description="Disordered" evidence="1">
    <location>
        <begin position="413"/>
        <end position="434"/>
    </location>
</feature>
<feature type="compositionally biased region" description="Basic and acidic residues" evidence="1">
    <location>
        <begin position="213"/>
        <end position="226"/>
    </location>
</feature>
<accession>A0A3E2GTG6</accession>
<sequence>MFPSSQDHASQGDPGLEDRLRGLILNNARTESTADGPSPTFPQHLPPHMMMATAAEKQAYIENAAIHPPSQQPSIPSATASRKRLNQTQRRQLNSQFAISIDTRQASQVPSSGNIYAPFSPQGPSLWSPPFSANQSPGYGNQSQHPQASPFSPSFHHHAHPPSPGYGPMQLHHSPPRPSRNHYQTFSPAMYQSTDLYTPQSQSQNLSQYTRGNYERQQQDQFHDRPPQPPNRQLFYSGGYHSQGRFRTYGFTPEEISSQSNYLATLLRETVPIVEISKEETTEKEAFRVVIENVCRESIKEFEIQKLGNDKFDPSTVQLECFGSLSSGFAIKASDMDLALLTPHSHPSPESSDSHIPRLLEKKLLEMGIGARLLSRTRVPIIKLCQKPTQKLMTDLLQERAKWENGILMENEGEDEFKDEEVPGPSSMSTTLKRDSSSIALAVDTASPNSVVPQQSLDEKAATLKQKENQSLSDYFISAKRLLRKLGGRDITSGASLHEDEYRILHSVCKALISGLSDKSLADQLRSYQTVIPLFDQSAPPLPRSLLSIFYQIEGEQLCMAWGSRPVSEPSEKQELECLGLVEAWRSLQNKIDSPPDHYLFNRRLYLALEQLKRIPSLKLTFLEQGQHEDPIQYQSRTTKLIENLRSQGIEELMDEFMHAVITRYIAGIRNHQIREKLQNLEKKANNFKTVSLSHRLLQLAADYEHALKSGTYDDADRSSIERYITILRNIKAEDISTASNSQNPDPSLSSLLFKVRSLPEPAQSNQERDRYKDHLAFPKAEVGIQCDINFSAHLALHNTQLLRCYSLSDPRVRVLVLFVKAWAQVRGINTPYRGTLSSYGYVLMVLHYLVNICQPFVCPNLQLQRRNPPPYLPPKEAQAQIVCTGRDVQFWRNETEIKSLADRKLLNHNHDSAGALLRGFFEYFAQNGPLSTVHSRGFDWGREVLSLRTPGGIVTKLEKGWVGARTVVESTPRALPTTPPQQVSSPGNNTTDPNPAKEETANTTNTPEKVKPESNKSPSKSKGYEEIKEIRHRYLFAIEDPFELDHNVARTVTHQGIVAIRDEFRRAWRIIKSIGRGGNQVEGLLDPIANEPKPDSGFMELLNLVEGLVSGPPNGDIRA</sequence>
<dbReference type="GO" id="GO:0050265">
    <property type="term" value="F:RNA uridylyltransferase activity"/>
    <property type="evidence" value="ECO:0007669"/>
    <property type="project" value="TreeGrafter"/>
</dbReference>
<dbReference type="InterPro" id="IPR043519">
    <property type="entry name" value="NT_sf"/>
</dbReference>
<dbReference type="STRING" id="5539.A0A3E2GTG6"/>
<dbReference type="PANTHER" id="PTHR12271">
    <property type="entry name" value="POLY A POLYMERASE CID PAP -RELATED"/>
    <property type="match status" value="1"/>
</dbReference>
<feature type="region of interest" description="Disordered" evidence="1">
    <location>
        <begin position="213"/>
        <end position="237"/>
    </location>
</feature>
<dbReference type="Pfam" id="PF22600">
    <property type="entry name" value="MTPAP-like_central"/>
    <property type="match status" value="1"/>
</dbReference>
<dbReference type="AlphaFoldDB" id="A0A3E2GTG6"/>
<feature type="region of interest" description="Disordered" evidence="1">
    <location>
        <begin position="970"/>
        <end position="1025"/>
    </location>
</feature>
<comment type="caution">
    <text evidence="3">The sequence shown here is derived from an EMBL/GenBank/DDBJ whole genome shotgun (WGS) entry which is preliminary data.</text>
</comment>
<name>A0A3E2GTG6_SCYLI</name>
<dbReference type="GO" id="GO:0005737">
    <property type="term" value="C:cytoplasm"/>
    <property type="evidence" value="ECO:0007669"/>
    <property type="project" value="UniProtKB-SubCell"/>
</dbReference>
<keyword evidence="4" id="KW-1185">Reference proteome</keyword>
<organism evidence="3 4">
    <name type="scientific">Scytalidium lignicola</name>
    <name type="common">Hyphomycete</name>
    <dbReference type="NCBI Taxonomy" id="5539"/>
    <lineage>
        <taxon>Eukaryota</taxon>
        <taxon>Fungi</taxon>
        <taxon>Dikarya</taxon>
        <taxon>Ascomycota</taxon>
        <taxon>Pezizomycotina</taxon>
        <taxon>Leotiomycetes</taxon>
        <taxon>Leotiomycetes incertae sedis</taxon>
        <taxon>Scytalidium</taxon>
    </lineage>
</organism>
<evidence type="ECO:0000259" key="2">
    <source>
        <dbReference type="Pfam" id="PF22600"/>
    </source>
</evidence>
<proteinExistence type="predicted"/>
<dbReference type="Proteomes" id="UP000258309">
    <property type="component" value="Unassembled WGS sequence"/>
</dbReference>
<feature type="non-terminal residue" evidence="3">
    <location>
        <position position="1"/>
    </location>
</feature>
<dbReference type="OrthoDB" id="407432at2759"/>